<dbReference type="SMART" id="SM00740">
    <property type="entry name" value="PASTA"/>
    <property type="match status" value="4"/>
</dbReference>
<keyword evidence="5 13" id="KW-0418">Kinase</keyword>
<dbReference type="Proteomes" id="UP001589788">
    <property type="component" value="Unassembled WGS sequence"/>
</dbReference>
<accession>A0ABV6C5C3</accession>
<evidence type="ECO:0000256" key="9">
    <source>
        <dbReference type="SAM" id="MobiDB-lite"/>
    </source>
</evidence>
<feature type="domain" description="PASTA" evidence="12">
    <location>
        <begin position="562"/>
        <end position="623"/>
    </location>
</feature>
<dbReference type="Gene3D" id="1.10.510.10">
    <property type="entry name" value="Transferase(Phosphotransferase) domain 1"/>
    <property type="match status" value="1"/>
</dbReference>
<gene>
    <name evidence="13" type="primary">pknB</name>
    <name evidence="13" type="ORF">ACFFRE_04695</name>
</gene>
<dbReference type="InterPro" id="IPR005543">
    <property type="entry name" value="PASTA_dom"/>
</dbReference>
<feature type="compositionally biased region" description="Polar residues" evidence="9">
    <location>
        <begin position="591"/>
        <end position="622"/>
    </location>
</feature>
<dbReference type="Gene3D" id="3.30.10.20">
    <property type="match status" value="4"/>
</dbReference>
<evidence type="ECO:0000256" key="5">
    <source>
        <dbReference type="ARBA" id="ARBA00022777"/>
    </source>
</evidence>
<comment type="catalytic activity">
    <reaction evidence="7">
        <text>L-threonyl-[protein] + ATP = O-phospho-L-threonyl-[protein] + ADP + H(+)</text>
        <dbReference type="Rhea" id="RHEA:46608"/>
        <dbReference type="Rhea" id="RHEA-COMP:11060"/>
        <dbReference type="Rhea" id="RHEA-COMP:11605"/>
        <dbReference type="ChEBI" id="CHEBI:15378"/>
        <dbReference type="ChEBI" id="CHEBI:30013"/>
        <dbReference type="ChEBI" id="CHEBI:30616"/>
        <dbReference type="ChEBI" id="CHEBI:61977"/>
        <dbReference type="ChEBI" id="CHEBI:456216"/>
        <dbReference type="EC" id="2.7.11.1"/>
    </reaction>
</comment>
<reference evidence="13 14" key="1">
    <citation type="submission" date="2024-09" db="EMBL/GenBank/DDBJ databases">
        <authorList>
            <person name="Sun Q."/>
            <person name="Mori K."/>
        </authorList>
    </citation>
    <scope>NUCLEOTIDE SEQUENCE [LARGE SCALE GENOMIC DNA]</scope>
    <source>
        <strain evidence="13 14">JCM 15389</strain>
    </source>
</reference>
<dbReference type="NCBIfam" id="NF033483">
    <property type="entry name" value="PknB_PASTA_kin"/>
    <property type="match status" value="1"/>
</dbReference>
<dbReference type="SMART" id="SM00220">
    <property type="entry name" value="S_TKc"/>
    <property type="match status" value="1"/>
</dbReference>
<keyword evidence="6" id="KW-0067">ATP-binding</keyword>
<dbReference type="Pfam" id="PF00069">
    <property type="entry name" value="Pkinase"/>
    <property type="match status" value="1"/>
</dbReference>
<organism evidence="13 14">
    <name type="scientific">Aciditerrimonas ferrireducens</name>
    <dbReference type="NCBI Taxonomy" id="667306"/>
    <lineage>
        <taxon>Bacteria</taxon>
        <taxon>Bacillati</taxon>
        <taxon>Actinomycetota</taxon>
        <taxon>Acidimicrobiia</taxon>
        <taxon>Acidimicrobiales</taxon>
        <taxon>Acidimicrobiaceae</taxon>
        <taxon>Aciditerrimonas</taxon>
    </lineage>
</organism>
<feature type="domain" description="PASTA" evidence="12">
    <location>
        <begin position="360"/>
        <end position="422"/>
    </location>
</feature>
<keyword evidence="10" id="KW-0472">Membrane</keyword>
<feature type="compositionally biased region" description="Low complexity" evidence="9">
    <location>
        <begin position="623"/>
        <end position="644"/>
    </location>
</feature>
<dbReference type="SUPFAM" id="SSF54184">
    <property type="entry name" value="Penicillin-binding protein 2x (pbp-2x), c-terminal domain"/>
    <property type="match status" value="2"/>
</dbReference>
<proteinExistence type="predicted"/>
<dbReference type="PROSITE" id="PS00108">
    <property type="entry name" value="PROTEIN_KINASE_ST"/>
    <property type="match status" value="1"/>
</dbReference>
<keyword evidence="10" id="KW-0812">Transmembrane</keyword>
<comment type="caution">
    <text evidence="13">The sequence shown here is derived from an EMBL/GenBank/DDBJ whole genome shotgun (WGS) entry which is preliminary data.</text>
</comment>
<dbReference type="InterPro" id="IPR011009">
    <property type="entry name" value="Kinase-like_dom_sf"/>
</dbReference>
<dbReference type="InterPro" id="IPR000719">
    <property type="entry name" value="Prot_kinase_dom"/>
</dbReference>
<keyword evidence="4" id="KW-0547">Nucleotide-binding</keyword>
<keyword evidence="14" id="KW-1185">Reference proteome</keyword>
<keyword evidence="2" id="KW-0723">Serine/threonine-protein kinase</keyword>
<evidence type="ECO:0000256" key="6">
    <source>
        <dbReference type="ARBA" id="ARBA00022840"/>
    </source>
</evidence>
<feature type="domain" description="Protein kinase" evidence="11">
    <location>
        <begin position="14"/>
        <end position="272"/>
    </location>
</feature>
<evidence type="ECO:0000259" key="11">
    <source>
        <dbReference type="PROSITE" id="PS50011"/>
    </source>
</evidence>
<comment type="catalytic activity">
    <reaction evidence="8">
        <text>L-seryl-[protein] + ATP = O-phospho-L-seryl-[protein] + ADP + H(+)</text>
        <dbReference type="Rhea" id="RHEA:17989"/>
        <dbReference type="Rhea" id="RHEA-COMP:9863"/>
        <dbReference type="Rhea" id="RHEA-COMP:11604"/>
        <dbReference type="ChEBI" id="CHEBI:15378"/>
        <dbReference type="ChEBI" id="CHEBI:29999"/>
        <dbReference type="ChEBI" id="CHEBI:30616"/>
        <dbReference type="ChEBI" id="CHEBI:83421"/>
        <dbReference type="ChEBI" id="CHEBI:456216"/>
        <dbReference type="EC" id="2.7.11.1"/>
    </reaction>
</comment>
<evidence type="ECO:0000313" key="13">
    <source>
        <dbReference type="EMBL" id="MFC0081447.1"/>
    </source>
</evidence>
<dbReference type="Pfam" id="PF03793">
    <property type="entry name" value="PASTA"/>
    <property type="match status" value="4"/>
</dbReference>
<dbReference type="PROSITE" id="PS51178">
    <property type="entry name" value="PASTA"/>
    <property type="match status" value="4"/>
</dbReference>
<dbReference type="SUPFAM" id="SSF56112">
    <property type="entry name" value="Protein kinase-like (PK-like)"/>
    <property type="match status" value="1"/>
</dbReference>
<evidence type="ECO:0000256" key="10">
    <source>
        <dbReference type="SAM" id="Phobius"/>
    </source>
</evidence>
<feature type="transmembrane region" description="Helical" evidence="10">
    <location>
        <begin position="328"/>
        <end position="347"/>
    </location>
</feature>
<feature type="domain" description="PASTA" evidence="12">
    <location>
        <begin position="493"/>
        <end position="561"/>
    </location>
</feature>
<feature type="region of interest" description="Disordered" evidence="9">
    <location>
        <begin position="582"/>
        <end position="682"/>
    </location>
</feature>
<dbReference type="GO" id="GO:0016301">
    <property type="term" value="F:kinase activity"/>
    <property type="evidence" value="ECO:0007669"/>
    <property type="project" value="UniProtKB-KW"/>
</dbReference>
<dbReference type="CDD" id="cd06577">
    <property type="entry name" value="PASTA_pknB"/>
    <property type="match status" value="4"/>
</dbReference>
<evidence type="ECO:0000256" key="4">
    <source>
        <dbReference type="ARBA" id="ARBA00022741"/>
    </source>
</evidence>
<evidence type="ECO:0000256" key="3">
    <source>
        <dbReference type="ARBA" id="ARBA00022679"/>
    </source>
</evidence>
<dbReference type="PANTHER" id="PTHR43289:SF34">
    <property type="entry name" value="SERINE_THREONINE-PROTEIN KINASE YBDM-RELATED"/>
    <property type="match status" value="1"/>
</dbReference>
<dbReference type="InterPro" id="IPR008271">
    <property type="entry name" value="Ser/Thr_kinase_AS"/>
</dbReference>
<feature type="domain" description="PASTA" evidence="12">
    <location>
        <begin position="426"/>
        <end position="491"/>
    </location>
</feature>
<feature type="region of interest" description="Disordered" evidence="9">
    <location>
        <begin position="528"/>
        <end position="549"/>
    </location>
</feature>
<dbReference type="PANTHER" id="PTHR43289">
    <property type="entry name" value="MITOGEN-ACTIVATED PROTEIN KINASE KINASE KINASE 20-RELATED"/>
    <property type="match status" value="1"/>
</dbReference>
<evidence type="ECO:0000256" key="7">
    <source>
        <dbReference type="ARBA" id="ARBA00047899"/>
    </source>
</evidence>
<dbReference type="PROSITE" id="PS50011">
    <property type="entry name" value="PROTEIN_KINASE_DOM"/>
    <property type="match status" value="1"/>
</dbReference>
<keyword evidence="3" id="KW-0808">Transferase</keyword>
<evidence type="ECO:0000256" key="1">
    <source>
        <dbReference type="ARBA" id="ARBA00012513"/>
    </source>
</evidence>
<sequence>MEVHDSPRVLSGRYELGPLVARGGMAEVYRARDRLLDRPVALKVLFPELSVDRSFVERFRREAQAAANLSHPNIVPVFDWGEDNGTYFIVMEYVEGQPLSAILRASGPLRPERAAAIAAEVAAALAYAHRHGVVHRDVKPGNVLITDEGSVKVTDFGIARAVNTEESLTQTGAVMGTATYFSPEQAEGRAVDARSDVYSLGVVLFEMLTGRPPFVAESPVAVASKHVRETPPTPRQLNPSVPPALEAIVLTCLAKSPDARYPSAQDLRLDLLRYRDGLQVMASPQAAALTQALPSAAATRVVPAAEGTQALPVVPSAEPEREEHTGRWVALLAVLLLALAVVVFFLGRTVGWWHVNLGGSSSEVTVPAVVGDTVQQAEHALTADGLKVDPGSASSGAVVTGTRPPAGTRVKKGSTVTLLTRSSTPARTTVTVPDEVNQSVAIAKADLKSLGLVPSVVDSSSCTQVNVVCAQQPKPGASLAKGSTVVLETASPTASTVTIPSVSGDSPTTACSLLGSYGLTCSSSETQQASDSVPAGEVVTTQPAPGTQVPKGSTVVLVVSSGPVVPNVVGDSASQAEQTLSADGYVPQPDPSCSTGQATVDSQNPPGSTAAPSGTAVTLSCASSPSSGSSSSGSSGSSSSSSSGSGSGSGGSAATSGFLGGPRQGGPSSTSSAPAASASSTH</sequence>
<evidence type="ECO:0000313" key="14">
    <source>
        <dbReference type="Proteomes" id="UP001589788"/>
    </source>
</evidence>
<evidence type="ECO:0000256" key="8">
    <source>
        <dbReference type="ARBA" id="ARBA00048679"/>
    </source>
</evidence>
<dbReference type="RefSeq" id="WP_377788681.1">
    <property type="nucleotide sequence ID" value="NZ_JBHLYQ010000031.1"/>
</dbReference>
<dbReference type="EC" id="2.7.11.1" evidence="1"/>
<evidence type="ECO:0000256" key="2">
    <source>
        <dbReference type="ARBA" id="ARBA00022527"/>
    </source>
</evidence>
<feature type="compositionally biased region" description="Low complexity" evidence="9">
    <location>
        <begin position="667"/>
        <end position="682"/>
    </location>
</feature>
<dbReference type="CDD" id="cd14014">
    <property type="entry name" value="STKc_PknB_like"/>
    <property type="match status" value="1"/>
</dbReference>
<protein>
    <recommendedName>
        <fullName evidence="1">non-specific serine/threonine protein kinase</fullName>
        <ecNumber evidence="1">2.7.11.1</ecNumber>
    </recommendedName>
</protein>
<dbReference type="EMBL" id="JBHLYQ010000031">
    <property type="protein sequence ID" value="MFC0081447.1"/>
    <property type="molecule type" value="Genomic_DNA"/>
</dbReference>
<name>A0ABV6C5C3_9ACTN</name>
<keyword evidence="10" id="KW-1133">Transmembrane helix</keyword>
<dbReference type="Gene3D" id="3.30.200.20">
    <property type="entry name" value="Phosphorylase Kinase, domain 1"/>
    <property type="match status" value="1"/>
</dbReference>
<evidence type="ECO:0000259" key="12">
    <source>
        <dbReference type="PROSITE" id="PS51178"/>
    </source>
</evidence>